<keyword evidence="7" id="KW-0333">Golgi apparatus</keyword>
<organism evidence="14 15">
    <name type="scientific">Carpinus fangiana</name>
    <dbReference type="NCBI Taxonomy" id="176857"/>
    <lineage>
        <taxon>Eukaryota</taxon>
        <taxon>Viridiplantae</taxon>
        <taxon>Streptophyta</taxon>
        <taxon>Embryophyta</taxon>
        <taxon>Tracheophyta</taxon>
        <taxon>Spermatophyta</taxon>
        <taxon>Magnoliopsida</taxon>
        <taxon>eudicotyledons</taxon>
        <taxon>Gunneridae</taxon>
        <taxon>Pentapetalae</taxon>
        <taxon>rosids</taxon>
        <taxon>fabids</taxon>
        <taxon>Fagales</taxon>
        <taxon>Betulaceae</taxon>
        <taxon>Carpinus</taxon>
    </lineage>
</organism>
<dbReference type="Pfam" id="PF24080">
    <property type="entry name" value="AP3B1_C_2"/>
    <property type="match status" value="1"/>
</dbReference>
<proteinExistence type="inferred from homology"/>
<dbReference type="InterPro" id="IPR016024">
    <property type="entry name" value="ARM-type_fold"/>
</dbReference>
<evidence type="ECO:0000256" key="7">
    <source>
        <dbReference type="ARBA" id="ARBA00023034"/>
    </source>
</evidence>
<evidence type="ECO:0000256" key="4">
    <source>
        <dbReference type="ARBA" id="ARBA00022448"/>
    </source>
</evidence>
<feature type="compositionally biased region" description="Polar residues" evidence="12">
    <location>
        <begin position="756"/>
        <end position="765"/>
    </location>
</feature>
<keyword evidence="15" id="KW-1185">Reference proteome</keyword>
<gene>
    <name evidence="14" type="ORF">FH972_001465</name>
</gene>
<evidence type="ECO:0000256" key="9">
    <source>
        <dbReference type="ARBA" id="ARBA00023329"/>
    </source>
</evidence>
<dbReference type="Pfam" id="PF14796">
    <property type="entry name" value="AP3B1_C"/>
    <property type="match status" value="1"/>
</dbReference>
<dbReference type="PIRSF" id="PIRSF037096">
    <property type="entry name" value="AP3_complex_beta"/>
    <property type="match status" value="1"/>
</dbReference>
<feature type="domain" description="AP-3 complex subunit beta C-terminal" evidence="13">
    <location>
        <begin position="828"/>
        <end position="982"/>
    </location>
</feature>
<keyword evidence="5" id="KW-0597">Phosphoprotein</keyword>
<dbReference type="OrthoDB" id="10254310at2759"/>
<evidence type="ECO:0000256" key="2">
    <source>
        <dbReference type="ARBA" id="ARBA00004555"/>
    </source>
</evidence>
<evidence type="ECO:0000313" key="15">
    <source>
        <dbReference type="Proteomes" id="UP000327013"/>
    </source>
</evidence>
<keyword evidence="4 11" id="KW-0813">Transport</keyword>
<reference evidence="14 15" key="1">
    <citation type="submission" date="2019-06" db="EMBL/GenBank/DDBJ databases">
        <title>A chromosomal-level reference genome of Carpinus fangiana (Coryloideae, Betulaceae).</title>
        <authorList>
            <person name="Yang X."/>
            <person name="Wang Z."/>
            <person name="Zhang L."/>
            <person name="Hao G."/>
            <person name="Liu J."/>
            <person name="Yang Y."/>
        </authorList>
    </citation>
    <scope>NUCLEOTIDE SEQUENCE [LARGE SCALE GENOMIC DNA]</scope>
    <source>
        <strain evidence="14">Cfa_2016G</strain>
        <tissue evidence="14">Leaf</tissue>
    </source>
</reference>
<evidence type="ECO:0000256" key="10">
    <source>
        <dbReference type="ARBA" id="ARBA00023570"/>
    </source>
</evidence>
<dbReference type="GO" id="GO:0030123">
    <property type="term" value="C:AP-3 adaptor complex"/>
    <property type="evidence" value="ECO:0007669"/>
    <property type="project" value="UniProtKB-UniRule"/>
</dbReference>
<protein>
    <recommendedName>
        <fullName evidence="11">AP-3 complex subunit beta</fullName>
    </recommendedName>
</protein>
<keyword evidence="8 11" id="KW-0472">Membrane</keyword>
<dbReference type="Gene3D" id="1.25.10.10">
    <property type="entry name" value="Leucine-rich Repeat Variant"/>
    <property type="match status" value="1"/>
</dbReference>
<evidence type="ECO:0000256" key="8">
    <source>
        <dbReference type="ARBA" id="ARBA00023136"/>
    </source>
</evidence>
<sequence>MFPQFGATAETLSKASTMVFRIGTDAHLYDDPEDVNIAPLLDSKFDSEKCEALKRLLALIAQGFDVSNFFPQVVKNVASQSLDVKKLVYLYLLHYAEKRPNEALLSINYFQKDLGDPNSLVRGWALRTMAGIRLHVIAPLVLVAVGKCARDPSVYVRKSAANALPKLYDLRLEEHTSAIEEIVGILLNDHSPGVLGAAAASFASICPNNFSLIGRNYQRLCEILPDVEEWGQIVLIGILFRFVIARHGLVKESLMFSLHCTESSNSENDGSATKISVNEDTGYVSEDNDFGLDAEMSGNNVSEFAKMVCRCYIEGLDEYLSRLSYTNRGPSELNVSQFTSGKSNNDVKILLQCTSPLLWSNNSAVVLAAAGVHWIMAPREDVKRIVKPLLFVLRSSSSSKYVVLCNIQVFAKAMPSLFAPHFEDFFICSSDSYQIKALKLEILSSIATDSSISFIFKEFQDYIRDPDRRFAADTVAAIGLCAQRLPKMANTCLEGLLALTRQEFVSGDSGSVEGEADILIQVIMSIKSIIKQDPSSHEKVIIQLIRRLDSFKVPAARAMIIWMVGEYSSLGDTIPRMLTTVLKYLASHFPSEALETKLQTLNSIVKVLLCAEGEDLWSFKRVLSYVLELAECDLNYDVRDRARFIKKILSCSLGSQGLEEEINHLPQNKEPSRVIAEHIFGGQMKPVSPEPMNLRFYLPGSLSQIVLHAAPGYEPLPKPRSLLLDDFDLSNVDKGSNTLERARNSESYDTDDPESVSGSLDQETASDYSSEHSITHSSVSGGSDETGSVNEGDDNDDPLIQISDVGNACENEKGVSQSGSADLGELISKRGLESWLNDQPGLYNMSTSEQSQVCGSTARISIRDIGHRVKMKSYTLLDPANGNGLKVDYSFSSEVSTVALHLVGVEVFFKNCSLEPMSDIILEDEDSSKGSNSADQTLVATDSFLASHNDAPIMVSMEEITSLEPGQIIKRIIQARFHHHLLPLKLALFCNGKKLPVKLRPDIGYFVRPLTMDIQAFTDKESRLRGMFEYVRSCTFTDHVEELNKGKGENLATKDNILVICECLALKMLCNANLFLVSVDMPVAANLDDASGLRLRFSSEILSNSIPCLITITVEGKCHDPLEVSIKVNCEETVFGLNLLNRVVNFLAESSGVLA</sequence>
<dbReference type="GO" id="GO:0016192">
    <property type="term" value="P:vesicle-mediated transport"/>
    <property type="evidence" value="ECO:0007669"/>
    <property type="project" value="InterPro"/>
</dbReference>
<feature type="region of interest" description="Disordered" evidence="12">
    <location>
        <begin position="733"/>
        <end position="802"/>
    </location>
</feature>
<evidence type="ECO:0000256" key="3">
    <source>
        <dbReference type="ARBA" id="ARBA00006613"/>
    </source>
</evidence>
<dbReference type="InterPro" id="IPR026740">
    <property type="entry name" value="AP3_beta"/>
</dbReference>
<dbReference type="InterPro" id="IPR002553">
    <property type="entry name" value="Clathrin/coatomer_adapt-like_N"/>
</dbReference>
<evidence type="ECO:0000256" key="1">
    <source>
        <dbReference type="ARBA" id="ARBA00004145"/>
    </source>
</evidence>
<evidence type="ECO:0000259" key="13">
    <source>
        <dbReference type="SMART" id="SM01355"/>
    </source>
</evidence>
<dbReference type="GO" id="GO:0006886">
    <property type="term" value="P:intracellular protein transport"/>
    <property type="evidence" value="ECO:0007669"/>
    <property type="project" value="InterPro"/>
</dbReference>
<evidence type="ECO:0000313" key="14">
    <source>
        <dbReference type="EMBL" id="KAE7996774.1"/>
    </source>
</evidence>
<evidence type="ECO:0000256" key="12">
    <source>
        <dbReference type="SAM" id="MobiDB-lite"/>
    </source>
</evidence>
<comment type="function">
    <text evidence="10">Subunit of non-clathrin- and clathrin-associated adaptor protein complex 3 (AP-3) that plays a role in protein sorting in the late-Golgi/trans-Golgi network (TGN) and/or endosomes. The AP complexes mediate both the recruitment of clathrin to membranes and the recognition of sorting signals within the cytosolic tails of transmembrane cargo molecules. AP-3 appears to be involved in the sorting of a subset of transmembrane proteins targeted to lysosomes and lysosome-related organelles. In concert with the BLOC-1 complex, AP-3 is required to target cargos into vesicles assembled at cell bodies for delivery into neurites and nerve terminals.</text>
</comment>
<dbReference type="GO" id="GO:0030665">
    <property type="term" value="C:clathrin-coated vesicle membrane"/>
    <property type="evidence" value="ECO:0007669"/>
    <property type="project" value="UniProtKB-SubCell"/>
</dbReference>
<dbReference type="InterPro" id="IPR029390">
    <property type="entry name" value="AP3B_C"/>
</dbReference>
<dbReference type="InterPro" id="IPR026739">
    <property type="entry name" value="AP_beta"/>
</dbReference>
<dbReference type="Proteomes" id="UP000327013">
    <property type="component" value="Chromosome 1"/>
</dbReference>
<evidence type="ECO:0000256" key="6">
    <source>
        <dbReference type="ARBA" id="ARBA00022927"/>
    </source>
</evidence>
<dbReference type="EMBL" id="CM017321">
    <property type="protein sequence ID" value="KAE7996774.1"/>
    <property type="molecule type" value="Genomic_DNA"/>
</dbReference>
<evidence type="ECO:0000256" key="11">
    <source>
        <dbReference type="PIRNR" id="PIRNR037096"/>
    </source>
</evidence>
<accession>A0A5N6QEG6</accession>
<dbReference type="PANTHER" id="PTHR11134">
    <property type="entry name" value="ADAPTOR COMPLEX SUBUNIT BETA FAMILY MEMBER"/>
    <property type="match status" value="1"/>
</dbReference>
<dbReference type="Pfam" id="PF01602">
    <property type="entry name" value="Adaptin_N"/>
    <property type="match status" value="1"/>
</dbReference>
<comment type="similarity">
    <text evidence="3 11">Belongs to the adaptor complexes large subunit family.</text>
</comment>
<evidence type="ECO:0000256" key="5">
    <source>
        <dbReference type="ARBA" id="ARBA00022553"/>
    </source>
</evidence>
<comment type="subcellular location">
    <subcellularLocation>
        <location evidence="1">Cytoplasmic vesicle</location>
        <location evidence="1">Clathrin-coated vesicle membrane</location>
        <topology evidence="1">Peripheral membrane protein</topology>
        <orientation evidence="1">Cytoplasmic side</orientation>
    </subcellularLocation>
    <subcellularLocation>
        <location evidence="2">Golgi apparatus</location>
    </subcellularLocation>
</comment>
<dbReference type="SUPFAM" id="SSF48371">
    <property type="entry name" value="ARM repeat"/>
    <property type="match status" value="1"/>
</dbReference>
<dbReference type="SMART" id="SM01355">
    <property type="entry name" value="AP3B1_C"/>
    <property type="match status" value="1"/>
</dbReference>
<name>A0A5N6QEG6_9ROSI</name>
<dbReference type="GO" id="GO:0005794">
    <property type="term" value="C:Golgi apparatus"/>
    <property type="evidence" value="ECO:0007669"/>
    <property type="project" value="UniProtKB-SubCell"/>
</dbReference>
<dbReference type="InterPro" id="IPR056314">
    <property type="entry name" value="AP3B1/2_C"/>
</dbReference>
<keyword evidence="6 11" id="KW-0653">Protein transport</keyword>
<keyword evidence="9" id="KW-0968">Cytoplasmic vesicle</keyword>
<dbReference type="AlphaFoldDB" id="A0A5N6QEG6"/>
<dbReference type="InterPro" id="IPR011989">
    <property type="entry name" value="ARM-like"/>
</dbReference>